<dbReference type="FunCoup" id="A0A6I9RQK5">
    <property type="interactions" value="9"/>
</dbReference>
<gene>
    <name evidence="6" type="primary">LOC105051579</name>
</gene>
<dbReference type="Pfam" id="PF01494">
    <property type="entry name" value="FAD_binding_3"/>
    <property type="match status" value="1"/>
</dbReference>
<keyword evidence="2 6" id="KW-0503">Monooxygenase</keyword>
<keyword evidence="1" id="KW-0560">Oxidoreductase</keyword>
<dbReference type="GO" id="GO:0071949">
    <property type="term" value="F:FAD binding"/>
    <property type="evidence" value="ECO:0007669"/>
    <property type="project" value="InterPro"/>
</dbReference>
<dbReference type="AlphaFoldDB" id="A0A6I9RQK5"/>
<organism evidence="5 6">
    <name type="scientific">Elaeis guineensis var. tenera</name>
    <name type="common">Oil palm</name>
    <dbReference type="NCBI Taxonomy" id="51953"/>
    <lineage>
        <taxon>Eukaryota</taxon>
        <taxon>Viridiplantae</taxon>
        <taxon>Streptophyta</taxon>
        <taxon>Embryophyta</taxon>
        <taxon>Tracheophyta</taxon>
        <taxon>Spermatophyta</taxon>
        <taxon>Magnoliopsida</taxon>
        <taxon>Liliopsida</taxon>
        <taxon>Arecaceae</taxon>
        <taxon>Arecoideae</taxon>
        <taxon>Cocoseae</taxon>
        <taxon>Elaeidinae</taxon>
        <taxon>Elaeis</taxon>
    </lineage>
</organism>
<dbReference type="RefSeq" id="XP_010930395.1">
    <property type="nucleotide sequence ID" value="XM_010932093.3"/>
</dbReference>
<dbReference type="OrthoDB" id="759125at2759"/>
<proteinExistence type="inferred from homology"/>
<evidence type="ECO:0000313" key="6">
    <source>
        <dbReference type="RefSeq" id="XP_010930395.1"/>
    </source>
</evidence>
<dbReference type="KEGG" id="egu:105051579"/>
<dbReference type="PANTHER" id="PTHR45934:SF2">
    <property type="entry name" value="MONOOXYGENASE 1"/>
    <property type="match status" value="1"/>
</dbReference>
<feature type="domain" description="FAD-binding" evidence="4">
    <location>
        <begin position="9"/>
        <end position="324"/>
    </location>
</feature>
<dbReference type="GO" id="GO:0004497">
    <property type="term" value="F:monooxygenase activity"/>
    <property type="evidence" value="ECO:0007669"/>
    <property type="project" value="UniProtKB-KW"/>
</dbReference>
<evidence type="ECO:0000256" key="3">
    <source>
        <dbReference type="ARBA" id="ARBA00024018"/>
    </source>
</evidence>
<accession>A0A6I9RQK5</accession>
<comment type="similarity">
    <text evidence="3">Belongs to the 3-hydroxybenzoate 6-hydroxylase family.</text>
</comment>
<keyword evidence="5" id="KW-1185">Reference proteome</keyword>
<evidence type="ECO:0000259" key="4">
    <source>
        <dbReference type="Pfam" id="PF01494"/>
    </source>
</evidence>
<dbReference type="GeneID" id="105051579"/>
<dbReference type="PANTHER" id="PTHR45934">
    <property type="entry name" value="FAD/NAD(P)-BINDING OXIDOREDUCTASE FAMILY PROTEIN"/>
    <property type="match status" value="1"/>
</dbReference>
<dbReference type="InterPro" id="IPR002938">
    <property type="entry name" value="FAD-bd"/>
</dbReference>
<dbReference type="Proteomes" id="UP000504607">
    <property type="component" value="Chromosome 9"/>
</dbReference>
<evidence type="ECO:0000313" key="5">
    <source>
        <dbReference type="Proteomes" id="UP000504607"/>
    </source>
</evidence>
<dbReference type="InterPro" id="IPR036188">
    <property type="entry name" value="FAD/NAD-bd_sf"/>
</dbReference>
<dbReference type="PRINTS" id="PR00420">
    <property type="entry name" value="RNGMNOXGNASE"/>
</dbReference>
<name>A0A6I9RQK5_ELAGV</name>
<reference evidence="6" key="1">
    <citation type="submission" date="2025-08" db="UniProtKB">
        <authorList>
            <consortium name="RefSeq"/>
        </authorList>
    </citation>
    <scope>IDENTIFICATION</scope>
</reference>
<protein>
    <submittedName>
        <fullName evidence="6">Monooxygenase 1</fullName>
    </submittedName>
</protein>
<dbReference type="Gene3D" id="3.50.50.60">
    <property type="entry name" value="FAD/NAD(P)-binding domain"/>
    <property type="match status" value="1"/>
</dbReference>
<evidence type="ECO:0000256" key="1">
    <source>
        <dbReference type="ARBA" id="ARBA00023002"/>
    </source>
</evidence>
<sequence length="405" mass="44867">MRSREEHHDVVVVGGGICGLATALALHRKGVKSLVLERSERIRATGAAIGIFMNGWCALDRLGVGAVLRDKTIPIPEIHEVLYHKSTMQVKSTRMEELRCLKRSDLIQVLFDNLPVDSVRLGCQIVAVERDPSTSFPILYVHDGSIIKAKVVIGCDGSNSVISKSLGPGALNVLPNCVIRGLTNYPNGHNLETRFFRHLDVGYMSYGRIPIDDNLVHWFVDWPYPDRDTDAPKDPKFLMELAMQQIKDNPAEMIEMVEGSDPSSLHLTRIRYRSPWHLVFGNLRRGTMTVAGDAMHMMGPFLGQGGCLALEDAVVLARNLARAMPMGLEGSRVGDGELKKRIETALENYVRERKPRVLRLAMQSMLLAISISSPSKIKRLLSLALLVVFFGGASLGYTRFDCGPL</sequence>
<dbReference type="InParanoid" id="A0A6I9RQK5"/>
<evidence type="ECO:0000256" key="2">
    <source>
        <dbReference type="ARBA" id="ARBA00023033"/>
    </source>
</evidence>
<dbReference type="SUPFAM" id="SSF51905">
    <property type="entry name" value="FAD/NAD(P)-binding domain"/>
    <property type="match status" value="1"/>
</dbReference>
<dbReference type="InterPro" id="IPR044560">
    <property type="entry name" value="MOase"/>
</dbReference>